<dbReference type="Proteomes" id="UP001177003">
    <property type="component" value="Chromosome 5"/>
</dbReference>
<keyword evidence="2" id="KW-1185">Reference proteome</keyword>
<accession>A0AA36E6G0</accession>
<dbReference type="AlphaFoldDB" id="A0AA36E6G0"/>
<evidence type="ECO:0000313" key="2">
    <source>
        <dbReference type="Proteomes" id="UP001177003"/>
    </source>
</evidence>
<gene>
    <name evidence="1" type="ORF">LSALG_LOCUS23596</name>
</gene>
<sequence length="115" mass="12824">MSICDMSSSLFTAYRQHCSLVVPIVVDLSLPLHNCLSKYCDSKIDEIELVVQILRQLPPSYHIIINVLTNTNPFPSFHEAKNMLHLHESHEESTEATNDAILTSSAALFSSAPNK</sequence>
<protein>
    <submittedName>
        <fullName evidence="1">Uncharacterized protein</fullName>
    </submittedName>
</protein>
<reference evidence="1" key="1">
    <citation type="submission" date="2023-04" db="EMBL/GenBank/DDBJ databases">
        <authorList>
            <person name="Vijverberg K."/>
            <person name="Xiong W."/>
            <person name="Schranz E."/>
        </authorList>
    </citation>
    <scope>NUCLEOTIDE SEQUENCE</scope>
</reference>
<name>A0AA36E6G0_LACSI</name>
<organism evidence="1 2">
    <name type="scientific">Lactuca saligna</name>
    <name type="common">Willowleaf lettuce</name>
    <dbReference type="NCBI Taxonomy" id="75948"/>
    <lineage>
        <taxon>Eukaryota</taxon>
        <taxon>Viridiplantae</taxon>
        <taxon>Streptophyta</taxon>
        <taxon>Embryophyta</taxon>
        <taxon>Tracheophyta</taxon>
        <taxon>Spermatophyta</taxon>
        <taxon>Magnoliopsida</taxon>
        <taxon>eudicotyledons</taxon>
        <taxon>Gunneridae</taxon>
        <taxon>Pentapetalae</taxon>
        <taxon>asterids</taxon>
        <taxon>campanulids</taxon>
        <taxon>Asterales</taxon>
        <taxon>Asteraceae</taxon>
        <taxon>Cichorioideae</taxon>
        <taxon>Cichorieae</taxon>
        <taxon>Lactucinae</taxon>
        <taxon>Lactuca</taxon>
    </lineage>
</organism>
<evidence type="ECO:0000313" key="1">
    <source>
        <dbReference type="EMBL" id="CAI9284038.1"/>
    </source>
</evidence>
<proteinExistence type="predicted"/>
<dbReference type="EMBL" id="OX465081">
    <property type="protein sequence ID" value="CAI9284038.1"/>
    <property type="molecule type" value="Genomic_DNA"/>
</dbReference>